<dbReference type="RefSeq" id="WP_237381361.1">
    <property type="nucleotide sequence ID" value="NZ_CP071793.1"/>
</dbReference>
<evidence type="ECO:0000313" key="3">
    <source>
        <dbReference type="Proteomes" id="UP000663929"/>
    </source>
</evidence>
<sequence length="221" mass="23884">MLHLLLQPFLHPDTVHVSTVSAFESPARNWLLASPILPATLSTTSLVVQLDDRGRRLMVGLDPPAGRPYQRLVLSLWDGDGYGRWRSELWGDGTLLIAGIGLEAQVVYVAGQFGDWLSAEGHTVEAVSAHQGFVAAYDLRLGRLRGVQVWTSEEPLRVLGLAGGTDGIEVLLDVAGRLVPRRPDLDGADVVIRVEPIGVRDTGGSTDDPFGGRDPDKPVVR</sequence>
<dbReference type="Proteomes" id="UP000663929">
    <property type="component" value="Chromosome"/>
</dbReference>
<gene>
    <name evidence="2" type="ORF">J3U87_02070</name>
</gene>
<evidence type="ECO:0000313" key="2">
    <source>
        <dbReference type="EMBL" id="QTD51230.1"/>
    </source>
</evidence>
<reference evidence="2" key="1">
    <citation type="submission" date="2021-03" db="EMBL/GenBank/DDBJ databases">
        <title>Acanthopleuribacteraceae sp. M133.</title>
        <authorList>
            <person name="Wang G."/>
        </authorList>
    </citation>
    <scope>NUCLEOTIDE SEQUENCE</scope>
    <source>
        <strain evidence="2">M133</strain>
    </source>
</reference>
<evidence type="ECO:0000256" key="1">
    <source>
        <dbReference type="SAM" id="MobiDB-lite"/>
    </source>
</evidence>
<organism evidence="2 3">
    <name type="scientific">Sulfidibacter corallicola</name>
    <dbReference type="NCBI Taxonomy" id="2818388"/>
    <lineage>
        <taxon>Bacteria</taxon>
        <taxon>Pseudomonadati</taxon>
        <taxon>Acidobacteriota</taxon>
        <taxon>Holophagae</taxon>
        <taxon>Acanthopleuribacterales</taxon>
        <taxon>Acanthopleuribacteraceae</taxon>
        <taxon>Sulfidibacter</taxon>
    </lineage>
</organism>
<dbReference type="AlphaFoldDB" id="A0A8A4TNV2"/>
<accession>A0A8A4TNV2</accession>
<feature type="region of interest" description="Disordered" evidence="1">
    <location>
        <begin position="199"/>
        <end position="221"/>
    </location>
</feature>
<protein>
    <submittedName>
        <fullName evidence="2">Uncharacterized protein</fullName>
    </submittedName>
</protein>
<dbReference type="EMBL" id="CP071793">
    <property type="protein sequence ID" value="QTD51230.1"/>
    <property type="molecule type" value="Genomic_DNA"/>
</dbReference>
<keyword evidence="3" id="KW-1185">Reference proteome</keyword>
<dbReference type="KEGG" id="scor:J3U87_02070"/>
<feature type="compositionally biased region" description="Basic and acidic residues" evidence="1">
    <location>
        <begin position="210"/>
        <end position="221"/>
    </location>
</feature>
<name>A0A8A4TNV2_SULCO</name>
<proteinExistence type="predicted"/>